<dbReference type="EMBL" id="CP121687">
    <property type="protein sequence ID" value="WZL69845.1"/>
    <property type="molecule type" value="Genomic_DNA"/>
</dbReference>
<dbReference type="Pfam" id="PF13157">
    <property type="entry name" value="Enas"/>
    <property type="match status" value="1"/>
</dbReference>
<evidence type="ECO:0000313" key="3">
    <source>
        <dbReference type="Proteomes" id="UP001486565"/>
    </source>
</evidence>
<name>A0ABZ2Y3S3_9FIRM</name>
<dbReference type="RefSeq" id="WP_341876833.1">
    <property type="nucleotide sequence ID" value="NZ_CP121687.1"/>
</dbReference>
<dbReference type="Proteomes" id="UP001486565">
    <property type="component" value="Chromosome"/>
</dbReference>
<evidence type="ECO:0000259" key="1">
    <source>
        <dbReference type="Pfam" id="PF13157"/>
    </source>
</evidence>
<proteinExistence type="predicted"/>
<protein>
    <recommendedName>
        <fullName evidence="1">Endospore appendages core domain-containing protein</fullName>
    </recommendedName>
</protein>
<organism evidence="2 3">
    <name type="scientific">Defluviitalea saccharophila</name>
    <dbReference type="NCBI Taxonomy" id="879970"/>
    <lineage>
        <taxon>Bacteria</taxon>
        <taxon>Bacillati</taxon>
        <taxon>Bacillota</taxon>
        <taxon>Clostridia</taxon>
        <taxon>Lachnospirales</taxon>
        <taxon>Defluviitaleaceae</taxon>
        <taxon>Defluviitalea</taxon>
    </lineage>
</organism>
<dbReference type="InterPro" id="IPR025055">
    <property type="entry name" value="Ena_core"/>
</dbReference>
<reference evidence="2 3" key="1">
    <citation type="submission" date="2023-03" db="EMBL/GenBank/DDBJ databases">
        <title>Novel Species.</title>
        <authorList>
            <person name="Ma S."/>
        </authorList>
    </citation>
    <scope>NUCLEOTIDE SEQUENCE [LARGE SCALE GENOMIC DNA]</scope>
    <source>
        <strain evidence="2 3">LIND6LT2</strain>
    </source>
</reference>
<accession>A0ABZ2Y3S3</accession>
<gene>
    <name evidence="2" type="ORF">QBE51_13890</name>
</gene>
<evidence type="ECO:0000313" key="2">
    <source>
        <dbReference type="EMBL" id="WZL69845.1"/>
    </source>
</evidence>
<keyword evidence="3" id="KW-1185">Reference proteome</keyword>
<sequence length="222" mass="25415">MSLQVLMRSTKSCCPTPLECVDNFFIKESGTVWESYVPIKGTFNFYSYTTQSPVTIKIYLFDGKTVSRNLEPGQSFVFTGDNIRKIQAFVSNAPANLFFEYCIQTLTEVDCKRPNQCCPESLQCEFQTVYRNIPMNKNYLLWQSTIPMTGSFRIDPLSLMPTEEFEFKVIIKRFNQPALIETISRPSVIRSSGMQSLLVNMPTLEEPPVLSVDFCLRDDVSQ</sequence>
<feature type="domain" description="Endospore appendages core" evidence="1">
    <location>
        <begin position="13"/>
        <end position="105"/>
    </location>
</feature>